<organism evidence="2 3">
    <name type="scientific">Dokdonella fugitiva</name>
    <dbReference type="NCBI Taxonomy" id="328517"/>
    <lineage>
        <taxon>Bacteria</taxon>
        <taxon>Pseudomonadati</taxon>
        <taxon>Pseudomonadota</taxon>
        <taxon>Gammaproteobacteria</taxon>
        <taxon>Lysobacterales</taxon>
        <taxon>Rhodanobacteraceae</taxon>
        <taxon>Dokdonella</taxon>
    </lineage>
</organism>
<proteinExistence type="predicted"/>
<feature type="transmembrane region" description="Helical" evidence="1">
    <location>
        <begin position="233"/>
        <end position="249"/>
    </location>
</feature>
<keyword evidence="1" id="KW-0472">Membrane</keyword>
<feature type="transmembrane region" description="Helical" evidence="1">
    <location>
        <begin position="45"/>
        <end position="63"/>
    </location>
</feature>
<keyword evidence="1" id="KW-1133">Transmembrane helix</keyword>
<evidence type="ECO:0000313" key="3">
    <source>
        <dbReference type="Proteomes" id="UP000550401"/>
    </source>
</evidence>
<protein>
    <submittedName>
        <fullName evidence="2">Putative membrane protein</fullName>
    </submittedName>
</protein>
<dbReference type="RefSeq" id="WP_182531695.1">
    <property type="nucleotide sequence ID" value="NZ_JACGXL010000004.1"/>
</dbReference>
<feature type="transmembrane region" description="Helical" evidence="1">
    <location>
        <begin position="142"/>
        <end position="161"/>
    </location>
</feature>
<feature type="transmembrane region" description="Helical" evidence="1">
    <location>
        <begin position="173"/>
        <end position="192"/>
    </location>
</feature>
<name>A0A839F555_9GAMM</name>
<evidence type="ECO:0000256" key="1">
    <source>
        <dbReference type="SAM" id="Phobius"/>
    </source>
</evidence>
<dbReference type="Proteomes" id="UP000550401">
    <property type="component" value="Unassembled WGS sequence"/>
</dbReference>
<sequence>MRIAGVGQAVFAATMIGIGVAGFVARDFAPIWQPVPKTLPAREALVHATALLSLATGIGLLVPRVAARSAGVLLAALALWLLAFKLRFVVRAPLSVVSYETCSETIVLVAAAWTLFATVVPRPARPWPAFAAGERGVRLARVPYGLALIAFGVAHFAYLAQTAALVPSWLPAPTAWASLTGATYIGAGIAILGGIGARLAATLSALQMGGFTLLVWVPTLFAGPSTDQWNEFVVSWALTAAGWVVADAYRGRAGFARETPVGT</sequence>
<keyword evidence="3" id="KW-1185">Reference proteome</keyword>
<dbReference type="AlphaFoldDB" id="A0A839F555"/>
<feature type="transmembrane region" description="Helical" evidence="1">
    <location>
        <begin position="70"/>
        <end position="90"/>
    </location>
</feature>
<gene>
    <name evidence="2" type="ORF">FHW12_002891</name>
</gene>
<reference evidence="2 3" key="1">
    <citation type="submission" date="2020-07" db="EMBL/GenBank/DDBJ databases">
        <title>Genomic Encyclopedia of Type Strains, Phase IV (KMG-V): Genome sequencing to study the core and pangenomes of soil and plant-associated prokaryotes.</title>
        <authorList>
            <person name="Whitman W."/>
        </authorList>
    </citation>
    <scope>NUCLEOTIDE SEQUENCE [LARGE SCALE GENOMIC DNA]</scope>
    <source>
        <strain evidence="2 3">RH2WT43</strain>
    </source>
</reference>
<feature type="transmembrane region" description="Helical" evidence="1">
    <location>
        <begin position="96"/>
        <end position="121"/>
    </location>
</feature>
<evidence type="ECO:0000313" key="2">
    <source>
        <dbReference type="EMBL" id="MBA8888658.1"/>
    </source>
</evidence>
<accession>A0A839F555</accession>
<keyword evidence="1" id="KW-0812">Transmembrane</keyword>
<feature type="transmembrane region" description="Helical" evidence="1">
    <location>
        <begin position="199"/>
        <end position="221"/>
    </location>
</feature>
<dbReference type="EMBL" id="JACGXL010000004">
    <property type="protein sequence ID" value="MBA8888658.1"/>
    <property type="molecule type" value="Genomic_DNA"/>
</dbReference>
<comment type="caution">
    <text evidence="2">The sequence shown here is derived from an EMBL/GenBank/DDBJ whole genome shotgun (WGS) entry which is preliminary data.</text>
</comment>